<dbReference type="Proteomes" id="UP000241818">
    <property type="component" value="Unassembled WGS sequence"/>
</dbReference>
<dbReference type="InParanoid" id="A0A2T3BFS9"/>
<dbReference type="AlphaFoldDB" id="A0A2T3BFS9"/>
<proteinExistence type="predicted"/>
<organism evidence="2 3">
    <name type="scientific">Amorphotheca resinae ATCC 22711</name>
    <dbReference type="NCBI Taxonomy" id="857342"/>
    <lineage>
        <taxon>Eukaryota</taxon>
        <taxon>Fungi</taxon>
        <taxon>Dikarya</taxon>
        <taxon>Ascomycota</taxon>
        <taxon>Pezizomycotina</taxon>
        <taxon>Leotiomycetes</taxon>
        <taxon>Helotiales</taxon>
        <taxon>Amorphothecaceae</taxon>
        <taxon>Amorphotheca</taxon>
    </lineage>
</organism>
<protein>
    <recommendedName>
        <fullName evidence="4">Aminoglycoside phosphotransferase domain-containing protein</fullName>
    </recommendedName>
</protein>
<reference evidence="2 3" key="1">
    <citation type="journal article" date="2018" name="New Phytol.">
        <title>Comparative genomics and transcriptomics depict ericoid mycorrhizal fungi as versatile saprotrophs and plant mutualists.</title>
        <authorList>
            <person name="Martino E."/>
            <person name="Morin E."/>
            <person name="Grelet G.A."/>
            <person name="Kuo A."/>
            <person name="Kohler A."/>
            <person name="Daghino S."/>
            <person name="Barry K.W."/>
            <person name="Cichocki N."/>
            <person name="Clum A."/>
            <person name="Dockter R.B."/>
            <person name="Hainaut M."/>
            <person name="Kuo R.C."/>
            <person name="LaButti K."/>
            <person name="Lindahl B.D."/>
            <person name="Lindquist E.A."/>
            <person name="Lipzen A."/>
            <person name="Khouja H.R."/>
            <person name="Magnuson J."/>
            <person name="Murat C."/>
            <person name="Ohm R.A."/>
            <person name="Singer S.W."/>
            <person name="Spatafora J.W."/>
            <person name="Wang M."/>
            <person name="Veneault-Fourrey C."/>
            <person name="Henrissat B."/>
            <person name="Grigoriev I.V."/>
            <person name="Martin F.M."/>
            <person name="Perotto S."/>
        </authorList>
    </citation>
    <scope>NUCLEOTIDE SEQUENCE [LARGE SCALE GENOMIC DNA]</scope>
    <source>
        <strain evidence="2 3">ATCC 22711</strain>
    </source>
</reference>
<accession>A0A2T3BFS9</accession>
<feature type="compositionally biased region" description="Polar residues" evidence="1">
    <location>
        <begin position="136"/>
        <end position="145"/>
    </location>
</feature>
<feature type="region of interest" description="Disordered" evidence="1">
    <location>
        <begin position="104"/>
        <end position="145"/>
    </location>
</feature>
<dbReference type="SUPFAM" id="SSF56112">
    <property type="entry name" value="Protein kinase-like (PK-like)"/>
    <property type="match status" value="1"/>
</dbReference>
<dbReference type="RefSeq" id="XP_024725805.1">
    <property type="nucleotide sequence ID" value="XM_024865106.1"/>
</dbReference>
<evidence type="ECO:0000313" key="3">
    <source>
        <dbReference type="Proteomes" id="UP000241818"/>
    </source>
</evidence>
<dbReference type="Gene3D" id="3.90.1200.10">
    <property type="match status" value="1"/>
</dbReference>
<dbReference type="OrthoDB" id="3250044at2759"/>
<sequence>MVANKFKRNNLTIDFSKESLCFCYSDLYEGNVMFTDTGTLYIIDFEHAAFLPTSFMTLSLSLDRPINEALRNKLSLPQENLNAMQAARYYFQISGHGVGLPLDDPWRDIKRKRRSPNAHQPPNPMSDNTEHLPSGCRTNSTESDA</sequence>
<dbReference type="STRING" id="857342.A0A2T3BFS9"/>
<dbReference type="GeneID" id="36573187"/>
<keyword evidence="3" id="KW-1185">Reference proteome</keyword>
<evidence type="ECO:0000256" key="1">
    <source>
        <dbReference type="SAM" id="MobiDB-lite"/>
    </source>
</evidence>
<dbReference type="InterPro" id="IPR011009">
    <property type="entry name" value="Kinase-like_dom_sf"/>
</dbReference>
<evidence type="ECO:0000313" key="2">
    <source>
        <dbReference type="EMBL" id="PSS28280.1"/>
    </source>
</evidence>
<evidence type="ECO:0008006" key="4">
    <source>
        <dbReference type="Google" id="ProtNLM"/>
    </source>
</evidence>
<dbReference type="EMBL" id="KZ679006">
    <property type="protein sequence ID" value="PSS28280.1"/>
    <property type="molecule type" value="Genomic_DNA"/>
</dbReference>
<gene>
    <name evidence="2" type="ORF">M430DRAFT_24627</name>
</gene>
<name>A0A2T3BFS9_AMORE</name>